<dbReference type="Proteomes" id="UP000251993">
    <property type="component" value="Chromosome"/>
</dbReference>
<dbReference type="KEGG" id="run:DR864_22455"/>
<sequence>MKLSNGILITALVVTILLQVLLAFGYGEAYKLELLNQSRIQPFGANFANNFFTTIVTDRVAFTLQNHPTQQGYKVRYSDEDDMKLIEFRAQNDTLYITNLKRTMNVSFDLYFVKTPNLICRNSSVVMKSVTADTLDIMIRSLSFLFMEGCNIQQLKAEARNKSSLMIKARSTISNLHLTLKDEAKLFEEESRISNVSYGEIGDKTHVSFNARPFKLRK</sequence>
<accession>A0A344TNT9</accession>
<reference evidence="1 2" key="1">
    <citation type="submission" date="2018-07" db="EMBL/GenBank/DDBJ databases">
        <title>Genome sequencing of Runella.</title>
        <authorList>
            <person name="Baek M.-G."/>
            <person name="Yi H."/>
        </authorList>
    </citation>
    <scope>NUCLEOTIDE SEQUENCE [LARGE SCALE GENOMIC DNA]</scope>
    <source>
        <strain evidence="1 2">HYN0085</strain>
    </source>
</reference>
<evidence type="ECO:0000313" key="2">
    <source>
        <dbReference type="Proteomes" id="UP000251993"/>
    </source>
</evidence>
<dbReference type="EMBL" id="CP030850">
    <property type="protein sequence ID" value="AXE20310.1"/>
    <property type="molecule type" value="Genomic_DNA"/>
</dbReference>
<organism evidence="1 2">
    <name type="scientific">Runella rosea</name>
    <dbReference type="NCBI Taxonomy" id="2259595"/>
    <lineage>
        <taxon>Bacteria</taxon>
        <taxon>Pseudomonadati</taxon>
        <taxon>Bacteroidota</taxon>
        <taxon>Cytophagia</taxon>
        <taxon>Cytophagales</taxon>
        <taxon>Spirosomataceae</taxon>
        <taxon>Runella</taxon>
    </lineage>
</organism>
<protein>
    <submittedName>
        <fullName evidence="1">Uncharacterized protein</fullName>
    </submittedName>
</protein>
<proteinExistence type="predicted"/>
<dbReference type="OrthoDB" id="823034at2"/>
<dbReference type="AlphaFoldDB" id="A0A344TNT9"/>
<name>A0A344TNT9_9BACT</name>
<evidence type="ECO:0000313" key="1">
    <source>
        <dbReference type="EMBL" id="AXE20310.1"/>
    </source>
</evidence>
<gene>
    <name evidence="1" type="ORF">DR864_22455</name>
</gene>
<dbReference type="Gene3D" id="2.160.20.120">
    <property type="match status" value="1"/>
</dbReference>
<keyword evidence="2" id="KW-1185">Reference proteome</keyword>
<dbReference type="RefSeq" id="WP_114069073.1">
    <property type="nucleotide sequence ID" value="NZ_CP030850.1"/>
</dbReference>